<protein>
    <submittedName>
        <fullName evidence="1">Amidohydrolase family protein</fullName>
    </submittedName>
</protein>
<reference evidence="1" key="1">
    <citation type="submission" date="2024-03" db="EMBL/GenBank/DDBJ databases">
        <title>Whole genome sequecning of epiphytes from Marcgravia umbellata leaves.</title>
        <authorList>
            <person name="Kumar G."/>
            <person name="Savka M.A."/>
        </authorList>
    </citation>
    <scope>NUCLEOTIDE SEQUENCE</scope>
    <source>
        <strain evidence="1">RIT_BL5</strain>
    </source>
</reference>
<evidence type="ECO:0000313" key="1">
    <source>
        <dbReference type="EMBL" id="MEJ8303584.1"/>
    </source>
</evidence>
<evidence type="ECO:0000313" key="2">
    <source>
        <dbReference type="Proteomes" id="UP001380953"/>
    </source>
</evidence>
<proteinExistence type="predicted"/>
<dbReference type="Proteomes" id="UP001380953">
    <property type="component" value="Unassembled WGS sequence"/>
</dbReference>
<sequence length="412" mass="44219">MIVKKPAFKSIRGISIVGIADKLFDIEIKHGRFVSVTETEQGATAIASAPSDSFSTNASSTNASEWEKAEIIDGSGLWMSPGLIDLHTHMAWTDFDHADQDKRDPAEVETMQAQAFEATLRTGVTTVRDAGGLAPSVASHLVRTYGHPLRIDNASHMFGAADTSLGIEHLKRKADEVFASGANWIKIMATGGLGAPTEKVTDPVFSEEEFAFLVRYAHENGRKVFVHAWGGVSIDWSAQAGVQSIEHGMFLTSDQASRLAEANVAFVPTASIYRIAADPQGVLALPPVIRERAARAVEAHANAVAHAQKAGVRIGFGTDYATPHLHGRNLQELYTLLDYGMTHQEIWSSATSEAAHILGRSDELGTIAAGYLADAVVFAADPYLAKSEAQLRQSIKAVLTGSDEKELSTLAD</sequence>
<name>A0ACC6P9N6_9BACL</name>
<dbReference type="EMBL" id="JBBKAR010000019">
    <property type="protein sequence ID" value="MEJ8303584.1"/>
    <property type="molecule type" value="Genomic_DNA"/>
</dbReference>
<comment type="caution">
    <text evidence="1">The sequence shown here is derived from an EMBL/GenBank/DDBJ whole genome shotgun (WGS) entry which is preliminary data.</text>
</comment>
<gene>
    <name evidence="1" type="ORF">WKI47_06595</name>
</gene>
<keyword evidence="2" id="KW-1185">Reference proteome</keyword>
<accession>A0ACC6P9N6</accession>
<organism evidence="1 2">
    <name type="scientific">Saccharibacillus sacchari</name>
    <dbReference type="NCBI Taxonomy" id="456493"/>
    <lineage>
        <taxon>Bacteria</taxon>
        <taxon>Bacillati</taxon>
        <taxon>Bacillota</taxon>
        <taxon>Bacilli</taxon>
        <taxon>Bacillales</taxon>
        <taxon>Paenibacillaceae</taxon>
        <taxon>Saccharibacillus</taxon>
    </lineage>
</organism>